<accession>A0A5B7JVH0</accession>
<evidence type="ECO:0000256" key="1">
    <source>
        <dbReference type="SAM" id="MobiDB-lite"/>
    </source>
</evidence>
<gene>
    <name evidence="2" type="ORF">E2C01_096386</name>
</gene>
<protein>
    <submittedName>
        <fullName evidence="2">Uncharacterized protein</fullName>
    </submittedName>
</protein>
<proteinExistence type="predicted"/>
<evidence type="ECO:0000313" key="2">
    <source>
        <dbReference type="EMBL" id="MPD00881.1"/>
    </source>
</evidence>
<organism evidence="2 3">
    <name type="scientific">Portunus trituberculatus</name>
    <name type="common">Swimming crab</name>
    <name type="synonym">Neptunus trituberculatus</name>
    <dbReference type="NCBI Taxonomy" id="210409"/>
    <lineage>
        <taxon>Eukaryota</taxon>
        <taxon>Metazoa</taxon>
        <taxon>Ecdysozoa</taxon>
        <taxon>Arthropoda</taxon>
        <taxon>Crustacea</taxon>
        <taxon>Multicrustacea</taxon>
        <taxon>Malacostraca</taxon>
        <taxon>Eumalacostraca</taxon>
        <taxon>Eucarida</taxon>
        <taxon>Decapoda</taxon>
        <taxon>Pleocyemata</taxon>
        <taxon>Brachyura</taxon>
        <taxon>Eubrachyura</taxon>
        <taxon>Portunoidea</taxon>
        <taxon>Portunidae</taxon>
        <taxon>Portuninae</taxon>
        <taxon>Portunus</taxon>
    </lineage>
</organism>
<evidence type="ECO:0000313" key="3">
    <source>
        <dbReference type="Proteomes" id="UP000324222"/>
    </source>
</evidence>
<name>A0A5B7JVH0_PORTR</name>
<reference evidence="2 3" key="1">
    <citation type="submission" date="2019-05" db="EMBL/GenBank/DDBJ databases">
        <title>Another draft genome of Portunus trituberculatus and its Hox gene families provides insights of decapod evolution.</title>
        <authorList>
            <person name="Jeong J.-H."/>
            <person name="Song I."/>
            <person name="Kim S."/>
            <person name="Choi T."/>
            <person name="Kim D."/>
            <person name="Ryu S."/>
            <person name="Kim W."/>
        </authorList>
    </citation>
    <scope>NUCLEOTIDE SEQUENCE [LARGE SCALE GENOMIC DNA]</scope>
    <source>
        <tissue evidence="2">Muscle</tissue>
    </source>
</reference>
<dbReference type="Proteomes" id="UP000324222">
    <property type="component" value="Unassembled WGS sequence"/>
</dbReference>
<feature type="region of interest" description="Disordered" evidence="1">
    <location>
        <begin position="92"/>
        <end position="112"/>
    </location>
</feature>
<dbReference type="AlphaFoldDB" id="A0A5B7JVH0"/>
<comment type="caution">
    <text evidence="2">The sequence shown here is derived from an EMBL/GenBank/DDBJ whole genome shotgun (WGS) entry which is preliminary data.</text>
</comment>
<keyword evidence="3" id="KW-1185">Reference proteome</keyword>
<dbReference type="EMBL" id="VSRR010124814">
    <property type="protein sequence ID" value="MPD00881.1"/>
    <property type="molecule type" value="Genomic_DNA"/>
</dbReference>
<sequence>MTQTVAAAGPVCRRCCDSCSTGGTLLALVFPLCHRLTGSSEASATQRGSRSMGNPPLWLRKVAHLFPPSACVLTPVFCDECPKRSKVALISTMRGGERPDDGVSGGNFMSAR</sequence>